<name>A0A8K0WKI8_9HYPO</name>
<keyword evidence="5 6" id="KW-0472">Membrane</keyword>
<protein>
    <submittedName>
        <fullName evidence="7">Major facilitator superfamily domain-containing protein</fullName>
    </submittedName>
</protein>
<reference evidence="7" key="1">
    <citation type="journal article" date="2021" name="Nat. Commun.">
        <title>Genetic determinants of endophytism in the Arabidopsis root mycobiome.</title>
        <authorList>
            <person name="Mesny F."/>
            <person name="Miyauchi S."/>
            <person name="Thiergart T."/>
            <person name="Pickel B."/>
            <person name="Atanasova L."/>
            <person name="Karlsson M."/>
            <person name="Huettel B."/>
            <person name="Barry K.W."/>
            <person name="Haridas S."/>
            <person name="Chen C."/>
            <person name="Bauer D."/>
            <person name="Andreopoulos W."/>
            <person name="Pangilinan J."/>
            <person name="LaButti K."/>
            <person name="Riley R."/>
            <person name="Lipzen A."/>
            <person name="Clum A."/>
            <person name="Drula E."/>
            <person name="Henrissat B."/>
            <person name="Kohler A."/>
            <person name="Grigoriev I.V."/>
            <person name="Martin F.M."/>
            <person name="Hacquard S."/>
        </authorList>
    </citation>
    <scope>NUCLEOTIDE SEQUENCE</scope>
    <source>
        <strain evidence="7">MPI-CAGE-CH-0235</strain>
    </source>
</reference>
<evidence type="ECO:0000256" key="1">
    <source>
        <dbReference type="ARBA" id="ARBA00004141"/>
    </source>
</evidence>
<dbReference type="Proteomes" id="UP000813444">
    <property type="component" value="Unassembled WGS sequence"/>
</dbReference>
<proteinExistence type="predicted"/>
<accession>A0A8K0WKI8</accession>
<gene>
    <name evidence="7" type="ORF">B0I35DRAFT_455230</name>
</gene>
<feature type="transmembrane region" description="Helical" evidence="6">
    <location>
        <begin position="139"/>
        <end position="161"/>
    </location>
</feature>
<feature type="transmembrane region" description="Helical" evidence="6">
    <location>
        <begin position="205"/>
        <end position="223"/>
    </location>
</feature>
<evidence type="ECO:0000256" key="4">
    <source>
        <dbReference type="ARBA" id="ARBA00022989"/>
    </source>
</evidence>
<evidence type="ECO:0000313" key="7">
    <source>
        <dbReference type="EMBL" id="KAH7303421.1"/>
    </source>
</evidence>
<feature type="transmembrane region" description="Helical" evidence="6">
    <location>
        <begin position="107"/>
        <end position="127"/>
    </location>
</feature>
<dbReference type="GO" id="GO:0015233">
    <property type="term" value="F:pantothenate transmembrane transporter activity"/>
    <property type="evidence" value="ECO:0007669"/>
    <property type="project" value="TreeGrafter"/>
</dbReference>
<dbReference type="InterPro" id="IPR036259">
    <property type="entry name" value="MFS_trans_sf"/>
</dbReference>
<keyword evidence="2" id="KW-0813">Transport</keyword>
<sequence length="335" mass="37514">MFIVSKVKYLVLNNAYVSDMREDLNFQGNQLNIINTGTSPSALAPRIFPACIVAWELLTLGTDFCHHPWQIMAVRFFQAVFESSTFVGCHYILGSWCKEDELFKRTAIFTSSGLAGTLFSGFLQGSIHSGLGGVHGLPGWQWLFIDFCITIPVAIYGFFAFPDTPESTTAWWLTDKEKRLAFTRLPEVEKHRGVLGWSLISRVNYIPTGVAAVGILATLTLGYSDFTKRSWHVGIILSITAITLQPPSRDVKFFALFLNGCQYVSQTVFFAWANSLTRDDAKRVISGAMNTFGIAVYMFWSLLFYPGSRLCVKAKTQCIGLDRDSAAELRRRYVA</sequence>
<dbReference type="SUPFAM" id="SSF103473">
    <property type="entry name" value="MFS general substrate transporter"/>
    <property type="match status" value="1"/>
</dbReference>
<evidence type="ECO:0000313" key="8">
    <source>
        <dbReference type="Proteomes" id="UP000813444"/>
    </source>
</evidence>
<dbReference type="PANTHER" id="PTHR43791">
    <property type="entry name" value="PERMEASE-RELATED"/>
    <property type="match status" value="1"/>
</dbReference>
<comment type="subcellular location">
    <subcellularLocation>
        <location evidence="1">Membrane</location>
        <topology evidence="1">Multi-pass membrane protein</topology>
    </subcellularLocation>
</comment>
<feature type="transmembrane region" description="Helical" evidence="6">
    <location>
        <begin position="284"/>
        <end position="305"/>
    </location>
</feature>
<keyword evidence="8" id="KW-1185">Reference proteome</keyword>
<dbReference type="GO" id="GO:0005886">
    <property type="term" value="C:plasma membrane"/>
    <property type="evidence" value="ECO:0007669"/>
    <property type="project" value="TreeGrafter"/>
</dbReference>
<dbReference type="Pfam" id="PF07690">
    <property type="entry name" value="MFS_1"/>
    <property type="match status" value="1"/>
</dbReference>
<keyword evidence="4 6" id="KW-1133">Transmembrane helix</keyword>
<keyword evidence="3 6" id="KW-0812">Transmembrane</keyword>
<evidence type="ECO:0000256" key="6">
    <source>
        <dbReference type="SAM" id="Phobius"/>
    </source>
</evidence>
<dbReference type="Gene3D" id="1.20.1250.20">
    <property type="entry name" value="MFS general substrate transporter like domains"/>
    <property type="match status" value="1"/>
</dbReference>
<dbReference type="AlphaFoldDB" id="A0A8K0WKI8"/>
<dbReference type="PANTHER" id="PTHR43791:SF4">
    <property type="entry name" value="PANTOTHENATE TRANSPORTER FEN2"/>
    <property type="match status" value="1"/>
</dbReference>
<dbReference type="EMBL" id="JAGPNK010000034">
    <property type="protein sequence ID" value="KAH7303421.1"/>
    <property type="molecule type" value="Genomic_DNA"/>
</dbReference>
<evidence type="ECO:0000256" key="5">
    <source>
        <dbReference type="ARBA" id="ARBA00023136"/>
    </source>
</evidence>
<dbReference type="InterPro" id="IPR011701">
    <property type="entry name" value="MFS"/>
</dbReference>
<evidence type="ECO:0000256" key="3">
    <source>
        <dbReference type="ARBA" id="ARBA00022692"/>
    </source>
</evidence>
<dbReference type="OrthoDB" id="3639251at2759"/>
<comment type="caution">
    <text evidence="7">The sequence shown here is derived from an EMBL/GenBank/DDBJ whole genome shotgun (WGS) entry which is preliminary data.</text>
</comment>
<evidence type="ECO:0000256" key="2">
    <source>
        <dbReference type="ARBA" id="ARBA00022448"/>
    </source>
</evidence>
<dbReference type="GO" id="GO:0098717">
    <property type="term" value="P:pantothenate import across plasma membrane"/>
    <property type="evidence" value="ECO:0007669"/>
    <property type="project" value="TreeGrafter"/>
</dbReference>
<organism evidence="7 8">
    <name type="scientific">Stachybotrys elegans</name>
    <dbReference type="NCBI Taxonomy" id="80388"/>
    <lineage>
        <taxon>Eukaryota</taxon>
        <taxon>Fungi</taxon>
        <taxon>Dikarya</taxon>
        <taxon>Ascomycota</taxon>
        <taxon>Pezizomycotina</taxon>
        <taxon>Sordariomycetes</taxon>
        <taxon>Hypocreomycetidae</taxon>
        <taxon>Hypocreales</taxon>
        <taxon>Stachybotryaceae</taxon>
        <taxon>Stachybotrys</taxon>
    </lineage>
</organism>